<organism evidence="1">
    <name type="scientific">hydrothermal vent metagenome</name>
    <dbReference type="NCBI Taxonomy" id="652676"/>
    <lineage>
        <taxon>unclassified sequences</taxon>
        <taxon>metagenomes</taxon>
        <taxon>ecological metagenomes</taxon>
    </lineage>
</organism>
<dbReference type="AlphaFoldDB" id="A0A3B0X9U9"/>
<proteinExistence type="predicted"/>
<sequence length="48" mass="5527">MGTDGFIRLHQEDFCQASGHTSHNKYEHEGSPSFAECLRLYGNTQRNR</sequence>
<gene>
    <name evidence="1" type="ORF">MNBD_GAMMA07-1493</name>
</gene>
<accession>A0A3B0X9U9</accession>
<protein>
    <submittedName>
        <fullName evidence="1">Uncharacterized protein</fullName>
    </submittedName>
</protein>
<evidence type="ECO:0000313" key="1">
    <source>
        <dbReference type="EMBL" id="VAW52724.1"/>
    </source>
</evidence>
<reference evidence="1" key="1">
    <citation type="submission" date="2018-06" db="EMBL/GenBank/DDBJ databases">
        <authorList>
            <person name="Zhirakovskaya E."/>
        </authorList>
    </citation>
    <scope>NUCLEOTIDE SEQUENCE</scope>
</reference>
<name>A0A3B0X9U9_9ZZZZ</name>
<dbReference type="EMBL" id="UOFF01000005">
    <property type="protein sequence ID" value="VAW52724.1"/>
    <property type="molecule type" value="Genomic_DNA"/>
</dbReference>